<keyword evidence="3 7" id="KW-0863">Zinc-finger</keyword>
<dbReference type="GO" id="GO:0008270">
    <property type="term" value="F:zinc ion binding"/>
    <property type="evidence" value="ECO:0007669"/>
    <property type="project" value="UniProtKB-KW"/>
</dbReference>
<keyword evidence="5" id="KW-0238">DNA-binding</keyword>
<dbReference type="Pfam" id="PF10551">
    <property type="entry name" value="MULE"/>
    <property type="match status" value="1"/>
</dbReference>
<evidence type="ECO:0000256" key="7">
    <source>
        <dbReference type="PROSITE-ProRule" id="PRU00325"/>
    </source>
</evidence>
<proteinExistence type="predicted"/>
<dbReference type="PANTHER" id="PTHR31973:SF190">
    <property type="entry name" value="MULE TRANSPOSASE DOMAIN-CONTAINING PROTEIN"/>
    <property type="match status" value="1"/>
</dbReference>
<dbReference type="InterPro" id="IPR001207">
    <property type="entry name" value="Transposase_mutator"/>
</dbReference>
<gene>
    <name evidence="9" type="ORF">OSB04_005604</name>
</gene>
<evidence type="ECO:0000256" key="4">
    <source>
        <dbReference type="ARBA" id="ARBA00022833"/>
    </source>
</evidence>
<dbReference type="PROSITE" id="PS01007">
    <property type="entry name" value="TRANSPOSASE_MUTATOR"/>
    <property type="match status" value="1"/>
</dbReference>
<dbReference type="SMART" id="SM00575">
    <property type="entry name" value="ZnF_PMZ"/>
    <property type="match status" value="1"/>
</dbReference>
<reference evidence="9" key="1">
    <citation type="submission" date="2023-03" db="EMBL/GenBank/DDBJ databases">
        <title>Chromosome-scale reference genome and RAD-based genetic map of yellow starthistle (Centaurea solstitialis) reveal putative structural variation and QTLs associated with invader traits.</title>
        <authorList>
            <person name="Reatini B."/>
            <person name="Cang F.A."/>
            <person name="Jiang Q."/>
            <person name="Mckibben M.T.W."/>
            <person name="Barker M.S."/>
            <person name="Rieseberg L.H."/>
            <person name="Dlugosch K.M."/>
        </authorList>
    </citation>
    <scope>NUCLEOTIDE SEQUENCE</scope>
    <source>
        <strain evidence="9">CAN-66</strain>
        <tissue evidence="9">Leaf</tissue>
    </source>
</reference>
<dbReference type="AlphaFoldDB" id="A0AA38TGE2"/>
<dbReference type="Proteomes" id="UP001172457">
    <property type="component" value="Chromosome 2"/>
</dbReference>
<sequence length="459" mass="52652">MSHNTVGPLFSSHYKRRIKPALQDTKDYLQEVQRTNLNTTVKLEFEVEPNPESETRRFKRVYVCFGALKQGFKAGLRDFLGLDGAFMKGPFPGQILTVVGIDSNNGTYPLAHAIVEAETTSSWTWFLQCLGADLDLETNSNFTFMSDGQKGIIPAIAKVFPCAEHRFCIRHIEENMKKKWRGKLYKDLLWKCAAAPTVQEFDVEMEALKKVNPSLYDWLKQIPPHNWTKSHFTGRSHTDVLLNNICEVFNKQLVDGRDKPIMTCLEYIRQYIMKRIANVQQVIDKAEGPLTPTVAKEFEKIKKNALDYSVIWNGEHRYQVSSPSGDQVIVDVKEKTCTCRTWELTGIPCKHVVATIWDMASHGEDVGIPEQWVHQTYWLDTWKQMYKFKLEPINGIKLWVKYTSPITLLPPIHHTQVGRPKKKRKKAIGEVTEAGKKLKRVGKTVTCVKCKKQGHNSRT</sequence>
<dbReference type="InterPro" id="IPR006564">
    <property type="entry name" value="Znf_PMZ"/>
</dbReference>
<comment type="caution">
    <text evidence="9">The sequence shown here is derived from an EMBL/GenBank/DDBJ whole genome shotgun (WGS) entry which is preliminary data.</text>
</comment>
<protein>
    <recommendedName>
        <fullName evidence="8">SWIM-type domain-containing protein</fullName>
    </recommendedName>
</protein>
<dbReference type="EMBL" id="JARYMX010000002">
    <property type="protein sequence ID" value="KAJ9560444.1"/>
    <property type="molecule type" value="Genomic_DNA"/>
</dbReference>
<dbReference type="Pfam" id="PF04434">
    <property type="entry name" value="SWIM"/>
    <property type="match status" value="1"/>
</dbReference>
<keyword evidence="4" id="KW-0862">Zinc</keyword>
<evidence type="ECO:0000256" key="1">
    <source>
        <dbReference type="ARBA" id="ARBA00022578"/>
    </source>
</evidence>
<keyword evidence="2" id="KW-0479">Metal-binding</keyword>
<keyword evidence="6" id="KW-0233">DNA recombination</keyword>
<organism evidence="9 10">
    <name type="scientific">Centaurea solstitialis</name>
    <name type="common">yellow star-thistle</name>
    <dbReference type="NCBI Taxonomy" id="347529"/>
    <lineage>
        <taxon>Eukaryota</taxon>
        <taxon>Viridiplantae</taxon>
        <taxon>Streptophyta</taxon>
        <taxon>Embryophyta</taxon>
        <taxon>Tracheophyta</taxon>
        <taxon>Spermatophyta</taxon>
        <taxon>Magnoliopsida</taxon>
        <taxon>eudicotyledons</taxon>
        <taxon>Gunneridae</taxon>
        <taxon>Pentapetalae</taxon>
        <taxon>asterids</taxon>
        <taxon>campanulids</taxon>
        <taxon>Asterales</taxon>
        <taxon>Asteraceae</taxon>
        <taxon>Carduoideae</taxon>
        <taxon>Cardueae</taxon>
        <taxon>Centaureinae</taxon>
        <taxon>Centaurea</taxon>
    </lineage>
</organism>
<dbReference type="InterPro" id="IPR018289">
    <property type="entry name" value="MULE_transposase_dom"/>
</dbReference>
<dbReference type="GO" id="GO:0003677">
    <property type="term" value="F:DNA binding"/>
    <property type="evidence" value="ECO:0007669"/>
    <property type="project" value="UniProtKB-KW"/>
</dbReference>
<dbReference type="PANTHER" id="PTHR31973">
    <property type="entry name" value="POLYPROTEIN, PUTATIVE-RELATED"/>
    <property type="match status" value="1"/>
</dbReference>
<evidence type="ECO:0000313" key="9">
    <source>
        <dbReference type="EMBL" id="KAJ9560444.1"/>
    </source>
</evidence>
<keyword evidence="1" id="KW-0815">Transposition</keyword>
<accession>A0AA38TGE2</accession>
<dbReference type="GO" id="GO:0004803">
    <property type="term" value="F:transposase activity"/>
    <property type="evidence" value="ECO:0007669"/>
    <property type="project" value="InterPro"/>
</dbReference>
<dbReference type="InterPro" id="IPR007527">
    <property type="entry name" value="Znf_SWIM"/>
</dbReference>
<evidence type="ECO:0000256" key="2">
    <source>
        <dbReference type="ARBA" id="ARBA00022723"/>
    </source>
</evidence>
<evidence type="ECO:0000256" key="6">
    <source>
        <dbReference type="ARBA" id="ARBA00023172"/>
    </source>
</evidence>
<dbReference type="GO" id="GO:0006313">
    <property type="term" value="P:DNA transposition"/>
    <property type="evidence" value="ECO:0007669"/>
    <property type="project" value="InterPro"/>
</dbReference>
<dbReference type="PROSITE" id="PS50966">
    <property type="entry name" value="ZF_SWIM"/>
    <property type="match status" value="1"/>
</dbReference>
<evidence type="ECO:0000256" key="3">
    <source>
        <dbReference type="ARBA" id="ARBA00022771"/>
    </source>
</evidence>
<feature type="non-terminal residue" evidence="9">
    <location>
        <position position="459"/>
    </location>
</feature>
<keyword evidence="10" id="KW-1185">Reference proteome</keyword>
<evidence type="ECO:0000256" key="5">
    <source>
        <dbReference type="ARBA" id="ARBA00023125"/>
    </source>
</evidence>
<evidence type="ECO:0000259" key="8">
    <source>
        <dbReference type="PROSITE" id="PS50966"/>
    </source>
</evidence>
<evidence type="ECO:0000313" key="10">
    <source>
        <dbReference type="Proteomes" id="UP001172457"/>
    </source>
</evidence>
<name>A0AA38TGE2_9ASTR</name>
<feature type="domain" description="SWIM-type" evidence="8">
    <location>
        <begin position="318"/>
        <end position="360"/>
    </location>
</feature>